<dbReference type="InterPro" id="IPR013154">
    <property type="entry name" value="ADH-like_N"/>
</dbReference>
<evidence type="ECO:0000259" key="4">
    <source>
        <dbReference type="SMART" id="SM00829"/>
    </source>
</evidence>
<dbReference type="GO" id="GO:0016651">
    <property type="term" value="F:oxidoreductase activity, acting on NAD(P)H"/>
    <property type="evidence" value="ECO:0007669"/>
    <property type="project" value="InterPro"/>
</dbReference>
<sequence length="362" mass="39439">MTTSTSYIQHERDGKQVLLKGQAQLPSRKPHQSLVKVQYVAQNPTDVQTLDSNAFGEGTVLGCDFVGTVEEEGTEAKNLSKGDVIAGLIWGAEIKGLGAYGSHTFADDRISFKVPKSVKLEDAVTLPLASCTAWLALFSKTCLNIPRKEGKTSVLIWGGSCAYLSATPSSGTEAENLTASVGAYAIQLASMYGFNIITTCSPRNFDMVKKLGATHVFDYNDPAVIDNIKKAASDLEYTFDTIGSKDSSAQASQAIRSEGGVLCTVRPGKANTENVAKHVKITDVLVWTAFLKDHQYKEFKWPASVDDHELSAELFEKLPAWLEDGTIKPNNVKLFDSLDSIHEGFDMHRNGKISSFKIVYKV</sequence>
<dbReference type="EMBL" id="QZAJ01000219">
    <property type="protein sequence ID" value="THW13826.1"/>
    <property type="molecule type" value="Genomic_DNA"/>
</dbReference>
<dbReference type="InterPro" id="IPR011032">
    <property type="entry name" value="GroES-like_sf"/>
</dbReference>
<evidence type="ECO:0000256" key="1">
    <source>
        <dbReference type="ARBA" id="ARBA00008072"/>
    </source>
</evidence>
<reference evidence="5 6" key="1">
    <citation type="submission" date="2018-10" db="EMBL/GenBank/DDBJ databases">
        <title>Fifty Aureobasidium pullulans genomes reveal a recombining polyextremotolerant generalist.</title>
        <authorList>
            <person name="Gostincar C."/>
            <person name="Turk M."/>
            <person name="Zajc J."/>
            <person name="Gunde-Cimerman N."/>
        </authorList>
    </citation>
    <scope>NUCLEOTIDE SEQUENCE [LARGE SCALE GENOMIC DNA]</scope>
    <source>
        <strain evidence="5 6">EXF-11318</strain>
    </source>
</reference>
<dbReference type="InterPro" id="IPR047122">
    <property type="entry name" value="Trans-enoyl_RdTase-like"/>
</dbReference>
<comment type="subunit">
    <text evidence="2">Monomer.</text>
</comment>
<dbReference type="InterPro" id="IPR013149">
    <property type="entry name" value="ADH-like_C"/>
</dbReference>
<dbReference type="Pfam" id="PF00107">
    <property type="entry name" value="ADH_zinc_N"/>
    <property type="match status" value="1"/>
</dbReference>
<feature type="domain" description="Enoyl reductase (ER)" evidence="4">
    <location>
        <begin position="21"/>
        <end position="353"/>
    </location>
</feature>
<dbReference type="PANTHER" id="PTHR45348">
    <property type="entry name" value="HYPOTHETICAL OXIDOREDUCTASE (EUROFUNG)"/>
    <property type="match status" value="1"/>
</dbReference>
<keyword evidence="3" id="KW-0560">Oxidoreductase</keyword>
<evidence type="ECO:0000313" key="5">
    <source>
        <dbReference type="EMBL" id="THW13826.1"/>
    </source>
</evidence>
<gene>
    <name evidence="5" type="ORF">D6D24_05822</name>
</gene>
<dbReference type="SUPFAM" id="SSF50129">
    <property type="entry name" value="GroES-like"/>
    <property type="match status" value="1"/>
</dbReference>
<dbReference type="Proteomes" id="UP000308014">
    <property type="component" value="Unassembled WGS sequence"/>
</dbReference>
<accession>A0A4S8VRA1</accession>
<dbReference type="InterPro" id="IPR020843">
    <property type="entry name" value="ER"/>
</dbReference>
<protein>
    <submittedName>
        <fullName evidence="5">NAD(P)-binding protein</fullName>
    </submittedName>
</protein>
<dbReference type="Gene3D" id="3.90.180.10">
    <property type="entry name" value="Medium-chain alcohol dehydrogenases, catalytic domain"/>
    <property type="match status" value="1"/>
</dbReference>
<dbReference type="PANTHER" id="PTHR45348:SF2">
    <property type="entry name" value="ZINC-TYPE ALCOHOL DEHYDROGENASE-LIKE PROTEIN C2E1P3.01"/>
    <property type="match status" value="1"/>
</dbReference>
<name>A0A4S8VRA1_AURPU</name>
<dbReference type="Pfam" id="PF08240">
    <property type="entry name" value="ADH_N"/>
    <property type="match status" value="1"/>
</dbReference>
<dbReference type="SMART" id="SM00829">
    <property type="entry name" value="PKS_ER"/>
    <property type="match status" value="1"/>
</dbReference>
<evidence type="ECO:0000256" key="2">
    <source>
        <dbReference type="ARBA" id="ARBA00011245"/>
    </source>
</evidence>
<proteinExistence type="inferred from homology"/>
<evidence type="ECO:0000313" key="6">
    <source>
        <dbReference type="Proteomes" id="UP000308014"/>
    </source>
</evidence>
<dbReference type="AlphaFoldDB" id="A0A4S8VRA1"/>
<evidence type="ECO:0000256" key="3">
    <source>
        <dbReference type="ARBA" id="ARBA00023002"/>
    </source>
</evidence>
<dbReference type="InterPro" id="IPR036291">
    <property type="entry name" value="NAD(P)-bd_dom_sf"/>
</dbReference>
<dbReference type="Gene3D" id="3.40.50.720">
    <property type="entry name" value="NAD(P)-binding Rossmann-like Domain"/>
    <property type="match status" value="1"/>
</dbReference>
<dbReference type="SUPFAM" id="SSF51735">
    <property type="entry name" value="NAD(P)-binding Rossmann-fold domains"/>
    <property type="match status" value="1"/>
</dbReference>
<organism evidence="5 6">
    <name type="scientific">Aureobasidium pullulans</name>
    <name type="common">Black yeast</name>
    <name type="synonym">Pullularia pullulans</name>
    <dbReference type="NCBI Taxonomy" id="5580"/>
    <lineage>
        <taxon>Eukaryota</taxon>
        <taxon>Fungi</taxon>
        <taxon>Dikarya</taxon>
        <taxon>Ascomycota</taxon>
        <taxon>Pezizomycotina</taxon>
        <taxon>Dothideomycetes</taxon>
        <taxon>Dothideomycetidae</taxon>
        <taxon>Dothideales</taxon>
        <taxon>Saccotheciaceae</taxon>
        <taxon>Aureobasidium</taxon>
    </lineage>
</organism>
<comment type="caution">
    <text evidence="5">The sequence shown here is derived from an EMBL/GenBank/DDBJ whole genome shotgun (WGS) entry which is preliminary data.</text>
</comment>
<comment type="similarity">
    <text evidence="1">Belongs to the zinc-containing alcohol dehydrogenase family.</text>
</comment>
<dbReference type="CDD" id="cd08249">
    <property type="entry name" value="enoyl_reductase_like"/>
    <property type="match status" value="1"/>
</dbReference>